<feature type="non-terminal residue" evidence="2">
    <location>
        <position position="77"/>
    </location>
</feature>
<dbReference type="RefSeq" id="XP_014144835.1">
    <property type="nucleotide sequence ID" value="XM_014289360.1"/>
</dbReference>
<sequence length="77" mass="8837">MGRYGGNRGRGGSRGAKRGRMGNGRRDRKAEGDDGQVEYKSYPKIETNNENLKAYYKMHPQMIPEDEFDAFYSTLQK</sequence>
<name>A0A0L0F430_9EUKA</name>
<feature type="region of interest" description="Disordered" evidence="1">
    <location>
        <begin position="1"/>
        <end position="42"/>
    </location>
</feature>
<dbReference type="AlphaFoldDB" id="A0A0L0F430"/>
<evidence type="ECO:0000313" key="2">
    <source>
        <dbReference type="EMBL" id="KNC70933.1"/>
    </source>
</evidence>
<accession>A0A0L0F430</accession>
<protein>
    <submittedName>
        <fullName evidence="2">Uncharacterized protein</fullName>
    </submittedName>
</protein>
<dbReference type="Proteomes" id="UP000054560">
    <property type="component" value="Unassembled WGS sequence"/>
</dbReference>
<proteinExistence type="predicted"/>
<dbReference type="GeneID" id="25917037"/>
<reference evidence="2 3" key="1">
    <citation type="submission" date="2011-02" db="EMBL/GenBank/DDBJ databases">
        <title>The Genome Sequence of Sphaeroforma arctica JP610.</title>
        <authorList>
            <consortium name="The Broad Institute Genome Sequencing Platform"/>
            <person name="Russ C."/>
            <person name="Cuomo C."/>
            <person name="Young S.K."/>
            <person name="Zeng Q."/>
            <person name="Gargeya S."/>
            <person name="Alvarado L."/>
            <person name="Berlin A."/>
            <person name="Chapman S.B."/>
            <person name="Chen Z."/>
            <person name="Freedman E."/>
            <person name="Gellesch M."/>
            <person name="Goldberg J."/>
            <person name="Griggs A."/>
            <person name="Gujja S."/>
            <person name="Heilman E."/>
            <person name="Heiman D."/>
            <person name="Howarth C."/>
            <person name="Mehta T."/>
            <person name="Neiman D."/>
            <person name="Pearson M."/>
            <person name="Roberts A."/>
            <person name="Saif S."/>
            <person name="Shea T."/>
            <person name="Shenoy N."/>
            <person name="Sisk P."/>
            <person name="Stolte C."/>
            <person name="Sykes S."/>
            <person name="White J."/>
            <person name="Yandava C."/>
            <person name="Burger G."/>
            <person name="Gray M.W."/>
            <person name="Holland P.W.H."/>
            <person name="King N."/>
            <person name="Lang F.B.F."/>
            <person name="Roger A.J."/>
            <person name="Ruiz-Trillo I."/>
            <person name="Haas B."/>
            <person name="Nusbaum C."/>
            <person name="Birren B."/>
        </authorList>
    </citation>
    <scope>NUCLEOTIDE SEQUENCE [LARGE SCALE GENOMIC DNA]</scope>
    <source>
        <strain evidence="2 3">JP610</strain>
    </source>
</reference>
<evidence type="ECO:0000313" key="3">
    <source>
        <dbReference type="Proteomes" id="UP000054560"/>
    </source>
</evidence>
<feature type="compositionally biased region" description="Gly residues" evidence="1">
    <location>
        <begin position="1"/>
        <end position="14"/>
    </location>
</feature>
<keyword evidence="3" id="KW-1185">Reference proteome</keyword>
<gene>
    <name evidence="2" type="ORF">SARC_16533</name>
</gene>
<dbReference type="EMBL" id="KQ249896">
    <property type="protein sequence ID" value="KNC70933.1"/>
    <property type="molecule type" value="Genomic_DNA"/>
</dbReference>
<evidence type="ECO:0000256" key="1">
    <source>
        <dbReference type="SAM" id="MobiDB-lite"/>
    </source>
</evidence>
<organism evidence="2 3">
    <name type="scientific">Sphaeroforma arctica JP610</name>
    <dbReference type="NCBI Taxonomy" id="667725"/>
    <lineage>
        <taxon>Eukaryota</taxon>
        <taxon>Ichthyosporea</taxon>
        <taxon>Ichthyophonida</taxon>
        <taxon>Sphaeroforma</taxon>
    </lineage>
</organism>